<dbReference type="PANTHER" id="PTHR47338">
    <property type="entry name" value="ZN(II)2CYS6 TRANSCRIPTION FACTOR (EUROFUNG)-RELATED"/>
    <property type="match status" value="1"/>
</dbReference>
<evidence type="ECO:0000313" key="9">
    <source>
        <dbReference type="Proteomes" id="UP000054549"/>
    </source>
</evidence>
<sequence length="779" mass="88704">MDITQEVAAITEEDQRDPSIGATSNKPRKRRRPKPKIELSPDQPPTTQGKPRCRVYVACLQCRTRKIRCDGAKPVCHNCKRRACLDCEYDTLPKRRGPDKTPGARQRIARELRLGNPELPRRRRRTQQAEGNAMQDRQMSILESEPISPPQELSYQGSLTHGFLSLSHYKDKCSCHGINYCPMATYSSVVYQAVHPAMVQNLQDNADAFLDAGRGYPTNFHDEQDETEPTITLSIDNEPSLRFARKIWWDSLLCLYLSPNSKRLQSLTSNQREIAARSITSDLRFVFRASNYWFSFMHIPTFFGEFYDPVRREGIQPCLVLSLLAMATFWKSSEVEMAKQGRERALRLRDEAQAALEASINSRWIDETVVQAAWVLALFEVCAHPRHSSQRALSALTLLDSLVQSLSLTLLDVNDIETSSFSPQTVPSTPEKTNFELYQDLFFSTTGVNHFTRHASTGCGCKAMALATNWSQTDEHVPLWRSTPAWHATWTTGEIRKESCRRLCWSSLALAAGYVSYAVANWEEPPDLFITNPANYALLFSGMSLARSSALPPGKSSKDTVWALYDRSLLLWHGCARMRYDQTVPDADKAQFAIKAWLEADALEAALDKHTCNLERAFLYQAREYLFNTRMCISYEYQRWIPLVTANVNNMFHRNKAEEWLTHQATVGRRLMNGLHTVTGNCDNVLARRPFFLFWFMGQINRAMTLWEYDNSLLPALDVCKALVTAVDYLASLWPCPEQRKRYENLRQKVDNACHMAGVCPPPALNLKVVLPKSLDSVV</sequence>
<dbReference type="Pfam" id="PF00172">
    <property type="entry name" value="Zn_clus"/>
    <property type="match status" value="1"/>
</dbReference>
<dbReference type="InterPro" id="IPR001138">
    <property type="entry name" value="Zn2Cys6_DnaBD"/>
</dbReference>
<evidence type="ECO:0000256" key="3">
    <source>
        <dbReference type="ARBA" id="ARBA00023015"/>
    </source>
</evidence>
<dbReference type="CDD" id="cd12148">
    <property type="entry name" value="fungal_TF_MHR"/>
    <property type="match status" value="1"/>
</dbReference>
<feature type="domain" description="Zn(2)-C6 fungal-type" evidence="7">
    <location>
        <begin position="58"/>
        <end position="89"/>
    </location>
</feature>
<evidence type="ECO:0000256" key="4">
    <source>
        <dbReference type="ARBA" id="ARBA00023163"/>
    </source>
</evidence>
<dbReference type="InterPro" id="IPR050815">
    <property type="entry name" value="TF_fung"/>
</dbReference>
<dbReference type="PROSITE" id="PS50048">
    <property type="entry name" value="ZN2_CY6_FUNGAL_2"/>
    <property type="match status" value="1"/>
</dbReference>
<keyword evidence="9" id="KW-1185">Reference proteome</keyword>
<dbReference type="Proteomes" id="UP000054549">
    <property type="component" value="Unassembled WGS sequence"/>
</dbReference>
<dbReference type="EMBL" id="KN818230">
    <property type="protein sequence ID" value="KIL67896.1"/>
    <property type="molecule type" value="Genomic_DNA"/>
</dbReference>
<keyword evidence="5" id="KW-0539">Nucleus</keyword>
<dbReference type="InterPro" id="IPR036864">
    <property type="entry name" value="Zn2-C6_fun-type_DNA-bd_sf"/>
</dbReference>
<keyword evidence="2" id="KW-0479">Metal-binding</keyword>
<comment type="subcellular location">
    <subcellularLocation>
        <location evidence="1">Nucleus</location>
    </subcellularLocation>
</comment>
<reference evidence="8 9" key="1">
    <citation type="submission" date="2014-04" db="EMBL/GenBank/DDBJ databases">
        <title>Evolutionary Origins and Diversification of the Mycorrhizal Mutualists.</title>
        <authorList>
            <consortium name="DOE Joint Genome Institute"/>
            <consortium name="Mycorrhizal Genomics Consortium"/>
            <person name="Kohler A."/>
            <person name="Kuo A."/>
            <person name="Nagy L.G."/>
            <person name="Floudas D."/>
            <person name="Copeland A."/>
            <person name="Barry K.W."/>
            <person name="Cichocki N."/>
            <person name="Veneault-Fourrey C."/>
            <person name="LaButti K."/>
            <person name="Lindquist E.A."/>
            <person name="Lipzen A."/>
            <person name="Lundell T."/>
            <person name="Morin E."/>
            <person name="Murat C."/>
            <person name="Riley R."/>
            <person name="Ohm R."/>
            <person name="Sun H."/>
            <person name="Tunlid A."/>
            <person name="Henrissat B."/>
            <person name="Grigoriev I.V."/>
            <person name="Hibbett D.S."/>
            <person name="Martin F."/>
        </authorList>
    </citation>
    <scope>NUCLEOTIDE SEQUENCE [LARGE SCALE GENOMIC DNA]</scope>
    <source>
        <strain evidence="8 9">Koide BX008</strain>
    </source>
</reference>
<proteinExistence type="predicted"/>
<dbReference type="OrthoDB" id="2123952at2759"/>
<evidence type="ECO:0000256" key="6">
    <source>
        <dbReference type="SAM" id="MobiDB-lite"/>
    </source>
</evidence>
<evidence type="ECO:0000259" key="7">
    <source>
        <dbReference type="PROSITE" id="PS50048"/>
    </source>
</evidence>
<dbReference type="CDD" id="cd00067">
    <property type="entry name" value="GAL4"/>
    <property type="match status" value="1"/>
</dbReference>
<keyword evidence="4" id="KW-0804">Transcription</keyword>
<dbReference type="GO" id="GO:0000981">
    <property type="term" value="F:DNA-binding transcription factor activity, RNA polymerase II-specific"/>
    <property type="evidence" value="ECO:0007669"/>
    <property type="project" value="InterPro"/>
</dbReference>
<dbReference type="STRING" id="946122.A0A0C2XEP3"/>
<dbReference type="GO" id="GO:0005634">
    <property type="term" value="C:nucleus"/>
    <property type="evidence" value="ECO:0007669"/>
    <property type="project" value="UniProtKB-SubCell"/>
</dbReference>
<dbReference type="AlphaFoldDB" id="A0A0C2XEP3"/>
<keyword evidence="3" id="KW-0805">Transcription regulation</keyword>
<dbReference type="PANTHER" id="PTHR47338:SF5">
    <property type="entry name" value="ZN(II)2CYS6 TRANSCRIPTION FACTOR (EUROFUNG)"/>
    <property type="match status" value="1"/>
</dbReference>
<dbReference type="SMART" id="SM00066">
    <property type="entry name" value="GAL4"/>
    <property type="match status" value="1"/>
</dbReference>
<protein>
    <recommendedName>
        <fullName evidence="7">Zn(2)-C6 fungal-type domain-containing protein</fullName>
    </recommendedName>
</protein>
<accession>A0A0C2XEP3</accession>
<dbReference type="Gene3D" id="4.10.240.10">
    <property type="entry name" value="Zn(2)-C6 fungal-type DNA-binding domain"/>
    <property type="match status" value="1"/>
</dbReference>
<feature type="region of interest" description="Disordered" evidence="6">
    <location>
        <begin position="1"/>
        <end position="50"/>
    </location>
</feature>
<evidence type="ECO:0000256" key="2">
    <source>
        <dbReference type="ARBA" id="ARBA00022723"/>
    </source>
</evidence>
<organism evidence="8 9">
    <name type="scientific">Amanita muscaria (strain Koide BX008)</name>
    <dbReference type="NCBI Taxonomy" id="946122"/>
    <lineage>
        <taxon>Eukaryota</taxon>
        <taxon>Fungi</taxon>
        <taxon>Dikarya</taxon>
        <taxon>Basidiomycota</taxon>
        <taxon>Agaricomycotina</taxon>
        <taxon>Agaricomycetes</taxon>
        <taxon>Agaricomycetidae</taxon>
        <taxon>Agaricales</taxon>
        <taxon>Pluteineae</taxon>
        <taxon>Amanitaceae</taxon>
        <taxon>Amanita</taxon>
    </lineage>
</organism>
<evidence type="ECO:0000313" key="8">
    <source>
        <dbReference type="EMBL" id="KIL67896.1"/>
    </source>
</evidence>
<evidence type="ECO:0000256" key="5">
    <source>
        <dbReference type="ARBA" id="ARBA00023242"/>
    </source>
</evidence>
<feature type="region of interest" description="Disordered" evidence="6">
    <location>
        <begin position="113"/>
        <end position="135"/>
    </location>
</feature>
<dbReference type="InParanoid" id="A0A0C2XEP3"/>
<dbReference type="HOGENOM" id="CLU_010791_0_0_1"/>
<gene>
    <name evidence="8" type="ORF">M378DRAFT_73015</name>
</gene>
<dbReference type="GO" id="GO:0008270">
    <property type="term" value="F:zinc ion binding"/>
    <property type="evidence" value="ECO:0007669"/>
    <property type="project" value="InterPro"/>
</dbReference>
<dbReference type="PROSITE" id="PS00463">
    <property type="entry name" value="ZN2_CY6_FUNGAL_1"/>
    <property type="match status" value="1"/>
</dbReference>
<name>A0A0C2XEP3_AMAMK</name>
<evidence type="ECO:0000256" key="1">
    <source>
        <dbReference type="ARBA" id="ARBA00004123"/>
    </source>
</evidence>
<dbReference type="SUPFAM" id="SSF57701">
    <property type="entry name" value="Zn2/Cys6 DNA-binding domain"/>
    <property type="match status" value="1"/>
</dbReference>